<evidence type="ECO:0000256" key="1">
    <source>
        <dbReference type="ARBA" id="ARBA00001974"/>
    </source>
</evidence>
<dbReference type="AlphaFoldDB" id="A0AAX1ULV0"/>
<organism evidence="7 8">
    <name type="scientific">Cereibacter sphaeroides</name>
    <name type="common">Rhodobacter sphaeroides</name>
    <dbReference type="NCBI Taxonomy" id="1063"/>
    <lineage>
        <taxon>Bacteria</taxon>
        <taxon>Pseudomonadati</taxon>
        <taxon>Pseudomonadota</taxon>
        <taxon>Alphaproteobacteria</taxon>
        <taxon>Rhodobacterales</taxon>
        <taxon>Paracoccaceae</taxon>
        <taxon>Cereibacter</taxon>
    </lineage>
</organism>
<dbReference type="GO" id="GO:0016614">
    <property type="term" value="F:oxidoreductase activity, acting on CH-OH group of donors"/>
    <property type="evidence" value="ECO:0007669"/>
    <property type="project" value="InterPro"/>
</dbReference>
<name>A0AAX1ULV0_CERSP</name>
<gene>
    <name evidence="7" type="ORF">D1114_10305</name>
</gene>
<dbReference type="PANTHER" id="PTHR42784:SF1">
    <property type="entry name" value="PYRANOSE 2-OXIDASE"/>
    <property type="match status" value="1"/>
</dbReference>
<evidence type="ECO:0000313" key="8">
    <source>
        <dbReference type="Proteomes" id="UP000266305"/>
    </source>
</evidence>
<keyword evidence="3" id="KW-0285">Flavoprotein</keyword>
<comment type="caution">
    <text evidence="7">The sequence shown here is derived from an EMBL/GenBank/DDBJ whole genome shotgun (WGS) entry which is preliminary data.</text>
</comment>
<dbReference type="SUPFAM" id="SSF51905">
    <property type="entry name" value="FAD/NAD(P)-binding domain"/>
    <property type="match status" value="1"/>
</dbReference>
<evidence type="ECO:0000256" key="5">
    <source>
        <dbReference type="ARBA" id="ARBA00023002"/>
    </source>
</evidence>
<comment type="cofactor">
    <cofactor evidence="1">
        <name>FAD</name>
        <dbReference type="ChEBI" id="CHEBI:57692"/>
    </cofactor>
</comment>
<proteinExistence type="inferred from homology"/>
<dbReference type="Proteomes" id="UP000266305">
    <property type="component" value="Unassembled WGS sequence"/>
</dbReference>
<feature type="domain" description="Glucose-methanol-choline oxidoreductase C-terminal" evidence="6">
    <location>
        <begin position="418"/>
        <end position="474"/>
    </location>
</feature>
<protein>
    <submittedName>
        <fullName evidence="7">GMC family oxidoreductase</fullName>
    </submittedName>
</protein>
<comment type="similarity">
    <text evidence="2">Belongs to the GMC oxidoreductase family.</text>
</comment>
<sequence>MNLMNLAPPESVAGEHFDVIIVGSGFGSSFFLHRLLRQPGRRVLVLEWGRHSTHDWQLEEGQNSPVTDSDTYATNSEKPWNFTIGFGGGTNCWFAQTPRLHPADFRLGSDHGVAQDWPVSYDDLEPYWCEAEEIMAVSGDPDMAQVMPRSRPFPQPPHVMPDPDRLMKAARPDSHFVMPTARARIATETRAACCASLRCQICPADAKFTANNSLVPLYETPGVTLCLETEVRRFEAAGSSISAAVIRGPDGREHKVTGDLFVLGANAIHSPAILLRSDLGGGLTGVGLHESYGWSMEAWLDGVDNFGGSTITTGLDFGLYDGPHRKDRGAALVYFENRWSHGMRLGAERMRQTLPLVIVTEDLPEDRNRVTLDGEGRAFVDYHGPSEYALRGMERAKAALPELLAPLPVEKILDHGIRETESHLQGTLRMGSDPATSVVDAGLVHHRLRNLVVVGTSTFPTCSAANPSLTAAALSLRAADLLI</sequence>
<dbReference type="InterPro" id="IPR007867">
    <property type="entry name" value="GMC_OxRtase_C"/>
</dbReference>
<evidence type="ECO:0000256" key="3">
    <source>
        <dbReference type="ARBA" id="ARBA00022630"/>
    </source>
</evidence>
<keyword evidence="5" id="KW-0560">Oxidoreductase</keyword>
<evidence type="ECO:0000256" key="2">
    <source>
        <dbReference type="ARBA" id="ARBA00010790"/>
    </source>
</evidence>
<evidence type="ECO:0000259" key="6">
    <source>
        <dbReference type="Pfam" id="PF05199"/>
    </source>
</evidence>
<evidence type="ECO:0000313" key="7">
    <source>
        <dbReference type="EMBL" id="RHZ95192.1"/>
    </source>
</evidence>
<dbReference type="InterPro" id="IPR051473">
    <property type="entry name" value="P2Ox-like"/>
</dbReference>
<dbReference type="EMBL" id="QWGP01000009">
    <property type="protein sequence ID" value="RHZ95192.1"/>
    <property type="molecule type" value="Genomic_DNA"/>
</dbReference>
<evidence type="ECO:0000256" key="4">
    <source>
        <dbReference type="ARBA" id="ARBA00022827"/>
    </source>
</evidence>
<dbReference type="Gene3D" id="3.50.50.60">
    <property type="entry name" value="FAD/NAD(P)-binding domain"/>
    <property type="match status" value="2"/>
</dbReference>
<reference evidence="7 8" key="1">
    <citation type="submission" date="2018-08" db="EMBL/GenBank/DDBJ databases">
        <title>Draft genome sequence of Rhodobacter sphaeroides FY.</title>
        <authorList>
            <person name="Rayyan A."/>
            <person name="Meyer T.E."/>
            <person name="Kyndt J.A."/>
        </authorList>
    </citation>
    <scope>NUCLEOTIDE SEQUENCE [LARGE SCALE GENOMIC DNA]</scope>
    <source>
        <strain evidence="7 8">FY</strain>
    </source>
</reference>
<dbReference type="Pfam" id="PF05199">
    <property type="entry name" value="GMC_oxred_C"/>
    <property type="match status" value="1"/>
</dbReference>
<accession>A0AAX1ULV0</accession>
<dbReference type="InterPro" id="IPR036188">
    <property type="entry name" value="FAD/NAD-bd_sf"/>
</dbReference>
<dbReference type="PANTHER" id="PTHR42784">
    <property type="entry name" value="PYRANOSE 2-OXIDASE"/>
    <property type="match status" value="1"/>
</dbReference>
<keyword evidence="4" id="KW-0274">FAD</keyword>